<organism evidence="2 3">
    <name type="scientific">Ulvibacter litoralis</name>
    <dbReference type="NCBI Taxonomy" id="227084"/>
    <lineage>
        <taxon>Bacteria</taxon>
        <taxon>Pseudomonadati</taxon>
        <taxon>Bacteroidota</taxon>
        <taxon>Flavobacteriia</taxon>
        <taxon>Flavobacteriales</taxon>
        <taxon>Flavobacteriaceae</taxon>
        <taxon>Ulvibacter</taxon>
    </lineage>
</organism>
<dbReference type="RefSeq" id="WP_093143771.1">
    <property type="nucleotide sequence ID" value="NZ_BMWO01000010.1"/>
</dbReference>
<feature type="domain" description="Outer membrane protein beta-barrel" evidence="1">
    <location>
        <begin position="19"/>
        <end position="177"/>
    </location>
</feature>
<protein>
    <submittedName>
        <fullName evidence="2">Outer membrane protein beta-barrel domain-containing protein</fullName>
    </submittedName>
</protein>
<dbReference type="EMBL" id="FNBA01000002">
    <property type="protein sequence ID" value="SDE79672.1"/>
    <property type="molecule type" value="Genomic_DNA"/>
</dbReference>
<dbReference type="Proteomes" id="UP000199321">
    <property type="component" value="Unassembled WGS sequence"/>
</dbReference>
<dbReference type="Pfam" id="PF13568">
    <property type="entry name" value="OMP_b-brl_2"/>
    <property type="match status" value="1"/>
</dbReference>
<dbReference type="OrthoDB" id="947434at2"/>
<dbReference type="STRING" id="227084.SAMN05421855_102793"/>
<keyword evidence="3" id="KW-1185">Reference proteome</keyword>
<gene>
    <name evidence="2" type="ORF">SAMN05421855_102793</name>
</gene>
<evidence type="ECO:0000259" key="1">
    <source>
        <dbReference type="Pfam" id="PF13568"/>
    </source>
</evidence>
<name>A0A1G7FV36_9FLAO</name>
<reference evidence="2 3" key="1">
    <citation type="submission" date="2016-10" db="EMBL/GenBank/DDBJ databases">
        <authorList>
            <person name="de Groot N.N."/>
        </authorList>
    </citation>
    <scope>NUCLEOTIDE SEQUENCE [LARGE SCALE GENOMIC DNA]</scope>
    <source>
        <strain evidence="2 3">DSM 16195</strain>
    </source>
</reference>
<evidence type="ECO:0000313" key="2">
    <source>
        <dbReference type="EMBL" id="SDE79672.1"/>
    </source>
</evidence>
<dbReference type="InterPro" id="IPR025665">
    <property type="entry name" value="Beta-barrel_OMP_2"/>
</dbReference>
<accession>A0A1G7FV36</accession>
<sequence>MRKLFLITAVAIFFITNSFAQGEFRMGAKAGLNLASIGGDYDGIGGLDSRVSFHIGGLIEVPITDKISVQPEILYSSQGSKGNYGFLFDEVNDFKIKLDYLNIPILGKYHIIEGLSGELGPVIGVLVKAESDTNDGDSVDLKDLYKSVDIGVGIGATYRLPMGFFGSLRYNKGVTDINDDPDFNYKNQNNVFQVSAGYTF</sequence>
<dbReference type="AlphaFoldDB" id="A0A1G7FV36"/>
<evidence type="ECO:0000313" key="3">
    <source>
        <dbReference type="Proteomes" id="UP000199321"/>
    </source>
</evidence>
<proteinExistence type="predicted"/>